<dbReference type="Gene3D" id="1.10.510.10">
    <property type="entry name" value="Transferase(Phosphotransferase) domain 1"/>
    <property type="match status" value="1"/>
</dbReference>
<dbReference type="AlphaFoldDB" id="A0A8H3XCI5"/>
<keyword evidence="4" id="KW-0808">Transferase</keyword>
<dbReference type="InterPro" id="IPR008271">
    <property type="entry name" value="Ser/Thr_kinase_AS"/>
</dbReference>
<dbReference type="GO" id="GO:0004672">
    <property type="term" value="F:protein kinase activity"/>
    <property type="evidence" value="ECO:0007669"/>
    <property type="project" value="InterPro"/>
</dbReference>
<dbReference type="PANTHER" id="PTHR44329">
    <property type="entry name" value="SERINE/THREONINE-PROTEIN KINASE TNNI3K-RELATED"/>
    <property type="match status" value="1"/>
</dbReference>
<dbReference type="GO" id="GO:0097527">
    <property type="term" value="P:necroptotic signaling pathway"/>
    <property type="evidence" value="ECO:0007669"/>
    <property type="project" value="TreeGrafter"/>
</dbReference>
<dbReference type="SUPFAM" id="SSF56112">
    <property type="entry name" value="Protein kinase-like (PK-like)"/>
    <property type="match status" value="1"/>
</dbReference>
<reference evidence="4 5" key="1">
    <citation type="journal article" date="2019" name="Environ. Microbiol.">
        <title>At the nexus of three kingdoms: the genome of the mycorrhizal fungus Gigaspora margarita provides insights into plant, endobacterial and fungal interactions.</title>
        <authorList>
            <person name="Venice F."/>
            <person name="Ghignone S."/>
            <person name="Salvioli di Fossalunga A."/>
            <person name="Amselem J."/>
            <person name="Novero M."/>
            <person name="Xianan X."/>
            <person name="Sedzielewska Toro K."/>
            <person name="Morin E."/>
            <person name="Lipzen A."/>
            <person name="Grigoriev I.V."/>
            <person name="Henrissat B."/>
            <person name="Martin F.M."/>
            <person name="Bonfante P."/>
        </authorList>
    </citation>
    <scope>NUCLEOTIDE SEQUENCE [LARGE SCALE GENOMIC DNA]</scope>
    <source>
        <strain evidence="4 5">BEG34</strain>
    </source>
</reference>
<keyword evidence="1" id="KW-0547">Nucleotide-binding</keyword>
<comment type="caution">
    <text evidence="4">The sequence shown here is derived from an EMBL/GenBank/DDBJ whole genome shotgun (WGS) entry which is preliminary data.</text>
</comment>
<feature type="domain" description="Protein kinase" evidence="3">
    <location>
        <begin position="21"/>
        <end position="258"/>
    </location>
</feature>
<dbReference type="InterPro" id="IPR001245">
    <property type="entry name" value="Ser-Thr/Tyr_kinase_cat_dom"/>
</dbReference>
<evidence type="ECO:0000259" key="3">
    <source>
        <dbReference type="PROSITE" id="PS50011"/>
    </source>
</evidence>
<sequence length="286" mass="33536">MNHRRFVIVKKHITLLEHDKFIDKEEIDRGGYGVISKSKMKTSEGKEKVVAIKKNEKQKIAKNEIIILFTIRDHQNIINFHGIIKTSDECYGIVLQFADEGNLQEYLNKNFLRLEWTDKLRIATEITDGLAFIHQKRIIHCDFKTKNILVRNKTMLIADFGLSKRTYGKDNYNFGVSEYTDPQCINGKYDQKSDIYSLGIILWEISNGKPPHESHEPFEVKELIPVEGTPTKYVNLYQKCRDKDPQNRPNVRAVHKILCVFAYQTEHIQHVDLYVVQIFFFTKCRK</sequence>
<dbReference type="Proteomes" id="UP000439903">
    <property type="component" value="Unassembled WGS sequence"/>
</dbReference>
<evidence type="ECO:0000313" key="5">
    <source>
        <dbReference type="Proteomes" id="UP000439903"/>
    </source>
</evidence>
<accession>A0A8H3XCI5</accession>
<dbReference type="InterPro" id="IPR011009">
    <property type="entry name" value="Kinase-like_dom_sf"/>
</dbReference>
<dbReference type="PANTHER" id="PTHR44329:SF298">
    <property type="entry name" value="MIXED LINEAGE KINASE DOMAIN-LIKE PROTEIN"/>
    <property type="match status" value="1"/>
</dbReference>
<evidence type="ECO:0000313" key="4">
    <source>
        <dbReference type="EMBL" id="KAF0448460.1"/>
    </source>
</evidence>
<evidence type="ECO:0000256" key="1">
    <source>
        <dbReference type="ARBA" id="ARBA00022741"/>
    </source>
</evidence>
<dbReference type="InterPro" id="IPR051681">
    <property type="entry name" value="Ser/Thr_Kinases-Pseudokinases"/>
</dbReference>
<dbReference type="PROSITE" id="PS00108">
    <property type="entry name" value="PROTEIN_KINASE_ST"/>
    <property type="match status" value="1"/>
</dbReference>
<keyword evidence="5" id="KW-1185">Reference proteome</keyword>
<dbReference type="Pfam" id="PF07714">
    <property type="entry name" value="PK_Tyr_Ser-Thr"/>
    <property type="match status" value="1"/>
</dbReference>
<gene>
    <name evidence="4" type="ORF">F8M41_002656</name>
</gene>
<evidence type="ECO:0000256" key="2">
    <source>
        <dbReference type="ARBA" id="ARBA00022840"/>
    </source>
</evidence>
<organism evidence="4 5">
    <name type="scientific">Gigaspora margarita</name>
    <dbReference type="NCBI Taxonomy" id="4874"/>
    <lineage>
        <taxon>Eukaryota</taxon>
        <taxon>Fungi</taxon>
        <taxon>Fungi incertae sedis</taxon>
        <taxon>Mucoromycota</taxon>
        <taxon>Glomeromycotina</taxon>
        <taxon>Glomeromycetes</taxon>
        <taxon>Diversisporales</taxon>
        <taxon>Gigasporaceae</taxon>
        <taxon>Gigaspora</taxon>
    </lineage>
</organism>
<dbReference type="PROSITE" id="PS50011">
    <property type="entry name" value="PROTEIN_KINASE_DOM"/>
    <property type="match status" value="1"/>
</dbReference>
<protein>
    <submittedName>
        <fullName evidence="4">Kinase-like protein</fullName>
    </submittedName>
</protein>
<dbReference type="PIRSF" id="PIRSF000654">
    <property type="entry name" value="Integrin-linked_kinase"/>
    <property type="match status" value="1"/>
</dbReference>
<dbReference type="GO" id="GO:0005524">
    <property type="term" value="F:ATP binding"/>
    <property type="evidence" value="ECO:0007669"/>
    <property type="project" value="UniProtKB-KW"/>
</dbReference>
<dbReference type="OrthoDB" id="2390637at2759"/>
<name>A0A8H3XCI5_GIGMA</name>
<keyword evidence="4" id="KW-0418">Kinase</keyword>
<proteinExistence type="predicted"/>
<dbReference type="EMBL" id="WTPW01001228">
    <property type="protein sequence ID" value="KAF0448460.1"/>
    <property type="molecule type" value="Genomic_DNA"/>
</dbReference>
<keyword evidence="2" id="KW-0067">ATP-binding</keyword>
<dbReference type="InterPro" id="IPR000719">
    <property type="entry name" value="Prot_kinase_dom"/>
</dbReference>